<dbReference type="InterPro" id="IPR007466">
    <property type="entry name" value="Peptidyl-Arg-deiminase_porph"/>
</dbReference>
<reference evidence="2 3" key="1">
    <citation type="journal article" date="2017" name="BMC Genomics">
        <title>Comparative genomic and phylogenomic analyses of the Bifidobacteriaceae family.</title>
        <authorList>
            <person name="Lugli G.A."/>
            <person name="Milani C."/>
            <person name="Turroni F."/>
            <person name="Duranti S."/>
            <person name="Mancabelli L."/>
            <person name="Mangifesta M."/>
            <person name="Ferrario C."/>
            <person name="Modesto M."/>
            <person name="Mattarelli P."/>
            <person name="Jiri K."/>
            <person name="van Sinderen D."/>
            <person name="Ventura M."/>
        </authorList>
    </citation>
    <scope>NUCLEOTIDE SEQUENCE [LARGE SCALE GENOMIC DNA]</scope>
    <source>
        <strain evidence="2 3">DSM 100201</strain>
    </source>
</reference>
<dbReference type="GO" id="GO:0009446">
    <property type="term" value="P:putrescine biosynthetic process"/>
    <property type="evidence" value="ECO:0007669"/>
    <property type="project" value="InterPro"/>
</dbReference>
<gene>
    <name evidence="2" type="ORF">BTIS_0875</name>
</gene>
<dbReference type="GO" id="GO:0004668">
    <property type="term" value="F:protein-arginine deiminase activity"/>
    <property type="evidence" value="ECO:0007669"/>
    <property type="project" value="InterPro"/>
</dbReference>
<dbReference type="EMBL" id="MWWV01000004">
    <property type="protein sequence ID" value="OZG58506.1"/>
    <property type="molecule type" value="Genomic_DNA"/>
</dbReference>
<keyword evidence="3" id="KW-1185">Reference proteome</keyword>
<accession>A0A261FI05</accession>
<evidence type="ECO:0000313" key="3">
    <source>
        <dbReference type="Proteomes" id="UP000216444"/>
    </source>
</evidence>
<dbReference type="GO" id="GO:0047632">
    <property type="term" value="F:agmatine deiminase activity"/>
    <property type="evidence" value="ECO:0007669"/>
    <property type="project" value="TreeGrafter"/>
</dbReference>
<dbReference type="Proteomes" id="UP000216444">
    <property type="component" value="Unassembled WGS sequence"/>
</dbReference>
<comment type="caution">
    <text evidence="2">The sequence shown here is derived from an EMBL/GenBank/DDBJ whole genome shotgun (WGS) entry which is preliminary data.</text>
</comment>
<dbReference type="PANTHER" id="PTHR31377:SF0">
    <property type="entry name" value="AGMATINE DEIMINASE-RELATED"/>
    <property type="match status" value="1"/>
</dbReference>
<evidence type="ECO:0000313" key="2">
    <source>
        <dbReference type="EMBL" id="OZG58506.1"/>
    </source>
</evidence>
<keyword evidence="1" id="KW-0378">Hydrolase</keyword>
<evidence type="ECO:0000256" key="1">
    <source>
        <dbReference type="ARBA" id="ARBA00022801"/>
    </source>
</evidence>
<sequence>MTYVMPAETGRHERTWMSFPTEGYVLGSTAQSRDEAIGTWSSVANIIARYEPVSMMVDPALETIAAGVLDDDVTLHSCPLNDCWMRDSGPTFVIEHGSDTSSTPIVRGTLKAVDWVFNGWGQQQWSTWDKDELLAKRVAHAAGVDAISSSYVFEGGGFHVDGQGTAILTETVALDPHRNPGKTREDIERELHHMLGVEKVIWLPRGLTRDYGEFGTRGHVDIVACMPQPGVVLFHDQQDRNHPDYEVSRQIERVLSEARDATGRQFTVIPVPAPQQGYETDGTPTDFSYINHYAANGVVVACTFHDPNDDKALAVLEQAYPGRHVEPIYAKPLFDRGGGIHCITQQQPAVD</sequence>
<dbReference type="Pfam" id="PF04371">
    <property type="entry name" value="PAD_porph"/>
    <property type="match status" value="1"/>
</dbReference>
<dbReference type="SUPFAM" id="SSF55909">
    <property type="entry name" value="Pentein"/>
    <property type="match status" value="1"/>
</dbReference>
<proteinExistence type="predicted"/>
<dbReference type="PANTHER" id="PTHR31377">
    <property type="entry name" value="AGMATINE DEIMINASE-RELATED"/>
    <property type="match status" value="1"/>
</dbReference>
<name>A0A261FI05_9BIFI</name>
<protein>
    <submittedName>
        <fullName evidence="2">Agmatine deiminase</fullName>
    </submittedName>
</protein>
<dbReference type="AlphaFoldDB" id="A0A261FI05"/>
<organism evidence="2 3">
    <name type="scientific">Bifidobacterium tissieri</name>
    <dbReference type="NCBI Taxonomy" id="1630162"/>
    <lineage>
        <taxon>Bacteria</taxon>
        <taxon>Bacillati</taxon>
        <taxon>Actinomycetota</taxon>
        <taxon>Actinomycetes</taxon>
        <taxon>Bifidobacteriales</taxon>
        <taxon>Bifidobacteriaceae</taxon>
        <taxon>Bifidobacterium</taxon>
    </lineage>
</organism>
<dbReference type="Gene3D" id="3.75.10.10">
    <property type="entry name" value="L-arginine/glycine Amidinotransferase, Chain A"/>
    <property type="match status" value="1"/>
</dbReference>